<name>A0A6G0X002_9STRA</name>
<sequence>MTLAYLASEGSLGSTAALFEVSKSTAIANVNEIFDMLQALSSVFISFPTTFEAWQQLSNEFEAICGFPEVAGAVDGSLFRIERSYEYEGWISRKGWAAINMQATVDRTGRFLEYSLRNGSCSEKNLWTMSSLGSSVNSIIPPTMHLLGDAGYTLSTKLITPYTIYDGMPKSEKRFNKIHSRTSNPVECAFGALKGRWRILKRTLNMKNPSSCARTIVACMVLHNLTLDANDDVELETFVDPYLHLNIPHSIECETTFTDRISKRNIIKDYLNLF</sequence>
<evidence type="ECO:0000313" key="9">
    <source>
        <dbReference type="EMBL" id="KAF0733091.1"/>
    </source>
</evidence>
<dbReference type="Proteomes" id="UP000481153">
    <property type="component" value="Unassembled WGS sequence"/>
</dbReference>
<keyword evidence="10" id="KW-1185">Reference proteome</keyword>
<dbReference type="Pfam" id="PF13359">
    <property type="entry name" value="DDE_Tnp_4"/>
    <property type="match status" value="1"/>
</dbReference>
<protein>
    <recommendedName>
        <fullName evidence="8">DDE Tnp4 domain-containing protein</fullName>
    </recommendedName>
</protein>
<keyword evidence="7" id="KW-0539">Nucleus</keyword>
<evidence type="ECO:0000259" key="8">
    <source>
        <dbReference type="Pfam" id="PF13359"/>
    </source>
</evidence>
<accession>A0A6G0X002</accession>
<dbReference type="GO" id="GO:0004518">
    <property type="term" value="F:nuclease activity"/>
    <property type="evidence" value="ECO:0007669"/>
    <property type="project" value="UniProtKB-KW"/>
</dbReference>
<dbReference type="GO" id="GO:0046872">
    <property type="term" value="F:metal ion binding"/>
    <property type="evidence" value="ECO:0007669"/>
    <property type="project" value="UniProtKB-KW"/>
</dbReference>
<feature type="domain" description="DDE Tnp4" evidence="8">
    <location>
        <begin position="74"/>
        <end position="224"/>
    </location>
</feature>
<dbReference type="AlphaFoldDB" id="A0A6G0X002"/>
<evidence type="ECO:0000256" key="6">
    <source>
        <dbReference type="ARBA" id="ARBA00022801"/>
    </source>
</evidence>
<dbReference type="PANTHER" id="PTHR22930:SF85">
    <property type="entry name" value="GH03217P-RELATED"/>
    <property type="match status" value="1"/>
</dbReference>
<reference evidence="9 10" key="1">
    <citation type="submission" date="2019-07" db="EMBL/GenBank/DDBJ databases">
        <title>Genomics analysis of Aphanomyces spp. identifies a new class of oomycete effector associated with host adaptation.</title>
        <authorList>
            <person name="Gaulin E."/>
        </authorList>
    </citation>
    <scope>NUCLEOTIDE SEQUENCE [LARGE SCALE GENOMIC DNA]</scope>
    <source>
        <strain evidence="9 10">ATCC 201684</strain>
    </source>
</reference>
<dbReference type="GO" id="GO:0016787">
    <property type="term" value="F:hydrolase activity"/>
    <property type="evidence" value="ECO:0007669"/>
    <property type="project" value="UniProtKB-KW"/>
</dbReference>
<proteinExistence type="inferred from homology"/>
<evidence type="ECO:0000256" key="4">
    <source>
        <dbReference type="ARBA" id="ARBA00022722"/>
    </source>
</evidence>
<evidence type="ECO:0000256" key="2">
    <source>
        <dbReference type="ARBA" id="ARBA00004123"/>
    </source>
</evidence>
<dbReference type="InterPro" id="IPR045249">
    <property type="entry name" value="HARBI1-like"/>
</dbReference>
<evidence type="ECO:0000313" key="10">
    <source>
        <dbReference type="Proteomes" id="UP000481153"/>
    </source>
</evidence>
<evidence type="ECO:0000256" key="3">
    <source>
        <dbReference type="ARBA" id="ARBA00006958"/>
    </source>
</evidence>
<dbReference type="GO" id="GO:0005634">
    <property type="term" value="C:nucleus"/>
    <property type="evidence" value="ECO:0007669"/>
    <property type="project" value="UniProtKB-SubCell"/>
</dbReference>
<comment type="subcellular location">
    <subcellularLocation>
        <location evidence="2">Nucleus</location>
    </subcellularLocation>
</comment>
<dbReference type="PANTHER" id="PTHR22930">
    <property type="match status" value="1"/>
</dbReference>
<dbReference type="VEuPathDB" id="FungiDB:AeMF1_016237"/>
<keyword evidence="4" id="KW-0540">Nuclease</keyword>
<evidence type="ECO:0000256" key="7">
    <source>
        <dbReference type="ARBA" id="ARBA00023242"/>
    </source>
</evidence>
<organism evidence="9 10">
    <name type="scientific">Aphanomyces euteiches</name>
    <dbReference type="NCBI Taxonomy" id="100861"/>
    <lineage>
        <taxon>Eukaryota</taxon>
        <taxon>Sar</taxon>
        <taxon>Stramenopiles</taxon>
        <taxon>Oomycota</taxon>
        <taxon>Saprolegniomycetes</taxon>
        <taxon>Saprolegniales</taxon>
        <taxon>Verrucalvaceae</taxon>
        <taxon>Aphanomyces</taxon>
    </lineage>
</organism>
<keyword evidence="5" id="KW-0479">Metal-binding</keyword>
<comment type="caution">
    <text evidence="9">The sequence shown here is derived from an EMBL/GenBank/DDBJ whole genome shotgun (WGS) entry which is preliminary data.</text>
</comment>
<keyword evidence="6" id="KW-0378">Hydrolase</keyword>
<evidence type="ECO:0000256" key="5">
    <source>
        <dbReference type="ARBA" id="ARBA00022723"/>
    </source>
</evidence>
<dbReference type="InterPro" id="IPR027806">
    <property type="entry name" value="HARBI1_dom"/>
</dbReference>
<comment type="similarity">
    <text evidence="3">Belongs to the HARBI1 family.</text>
</comment>
<evidence type="ECO:0000256" key="1">
    <source>
        <dbReference type="ARBA" id="ARBA00001968"/>
    </source>
</evidence>
<comment type="cofactor">
    <cofactor evidence="1">
        <name>a divalent metal cation</name>
        <dbReference type="ChEBI" id="CHEBI:60240"/>
    </cofactor>
</comment>
<dbReference type="EMBL" id="VJMJ01000126">
    <property type="protein sequence ID" value="KAF0733091.1"/>
    <property type="molecule type" value="Genomic_DNA"/>
</dbReference>
<gene>
    <name evidence="9" type="ORF">Ae201684_009913</name>
</gene>